<accession>A0A9D4N2X4</accession>
<dbReference type="Proteomes" id="UP000828390">
    <property type="component" value="Unassembled WGS sequence"/>
</dbReference>
<dbReference type="EMBL" id="JAIWYP010000001">
    <property type="protein sequence ID" value="KAH3888667.1"/>
    <property type="molecule type" value="Genomic_DNA"/>
</dbReference>
<name>A0A9D4N2X4_DREPO</name>
<keyword evidence="2" id="KW-1185">Reference proteome</keyword>
<proteinExistence type="predicted"/>
<evidence type="ECO:0000313" key="2">
    <source>
        <dbReference type="Proteomes" id="UP000828390"/>
    </source>
</evidence>
<protein>
    <submittedName>
        <fullName evidence="1">Uncharacterized protein</fullName>
    </submittedName>
</protein>
<evidence type="ECO:0000313" key="1">
    <source>
        <dbReference type="EMBL" id="KAH3888667.1"/>
    </source>
</evidence>
<reference evidence="1" key="2">
    <citation type="submission" date="2020-11" db="EMBL/GenBank/DDBJ databases">
        <authorList>
            <person name="McCartney M.A."/>
            <person name="Auch B."/>
            <person name="Kono T."/>
            <person name="Mallez S."/>
            <person name="Becker A."/>
            <person name="Gohl D.M."/>
            <person name="Silverstein K.A.T."/>
            <person name="Koren S."/>
            <person name="Bechman K.B."/>
            <person name="Herman A."/>
            <person name="Abrahante J.E."/>
            <person name="Garbe J."/>
        </authorList>
    </citation>
    <scope>NUCLEOTIDE SEQUENCE</scope>
    <source>
        <strain evidence="1">Duluth1</strain>
        <tissue evidence="1">Whole animal</tissue>
    </source>
</reference>
<sequence>MMTEDSPFFLTPGNKTQQCWFRKSAMGINKLYSIMTEMKTDAGIQEPRITPYRSNPILYTLLS</sequence>
<gene>
    <name evidence="1" type="ORF">DPMN_012706</name>
</gene>
<reference evidence="1" key="1">
    <citation type="journal article" date="2019" name="bioRxiv">
        <title>The Genome of the Zebra Mussel, Dreissena polymorpha: A Resource for Invasive Species Research.</title>
        <authorList>
            <person name="McCartney M.A."/>
            <person name="Auch B."/>
            <person name="Kono T."/>
            <person name="Mallez S."/>
            <person name="Zhang Y."/>
            <person name="Obille A."/>
            <person name="Becker A."/>
            <person name="Abrahante J.E."/>
            <person name="Garbe J."/>
            <person name="Badalamenti J.P."/>
            <person name="Herman A."/>
            <person name="Mangelson H."/>
            <person name="Liachko I."/>
            <person name="Sullivan S."/>
            <person name="Sone E.D."/>
            <person name="Koren S."/>
            <person name="Silverstein K.A.T."/>
            <person name="Beckman K.B."/>
            <person name="Gohl D.M."/>
        </authorList>
    </citation>
    <scope>NUCLEOTIDE SEQUENCE</scope>
    <source>
        <strain evidence="1">Duluth1</strain>
        <tissue evidence="1">Whole animal</tissue>
    </source>
</reference>
<comment type="caution">
    <text evidence="1">The sequence shown here is derived from an EMBL/GenBank/DDBJ whole genome shotgun (WGS) entry which is preliminary data.</text>
</comment>
<organism evidence="1 2">
    <name type="scientific">Dreissena polymorpha</name>
    <name type="common">Zebra mussel</name>
    <name type="synonym">Mytilus polymorpha</name>
    <dbReference type="NCBI Taxonomy" id="45954"/>
    <lineage>
        <taxon>Eukaryota</taxon>
        <taxon>Metazoa</taxon>
        <taxon>Spiralia</taxon>
        <taxon>Lophotrochozoa</taxon>
        <taxon>Mollusca</taxon>
        <taxon>Bivalvia</taxon>
        <taxon>Autobranchia</taxon>
        <taxon>Heteroconchia</taxon>
        <taxon>Euheterodonta</taxon>
        <taxon>Imparidentia</taxon>
        <taxon>Neoheterodontei</taxon>
        <taxon>Myida</taxon>
        <taxon>Dreissenoidea</taxon>
        <taxon>Dreissenidae</taxon>
        <taxon>Dreissena</taxon>
    </lineage>
</organism>
<dbReference type="AlphaFoldDB" id="A0A9D4N2X4"/>